<evidence type="ECO:0000313" key="2">
    <source>
        <dbReference type="Proteomes" id="UP001285441"/>
    </source>
</evidence>
<dbReference type="AlphaFoldDB" id="A0AAE0NYM2"/>
<organism evidence="1 2">
    <name type="scientific">Podospora didyma</name>
    <dbReference type="NCBI Taxonomy" id="330526"/>
    <lineage>
        <taxon>Eukaryota</taxon>
        <taxon>Fungi</taxon>
        <taxon>Dikarya</taxon>
        <taxon>Ascomycota</taxon>
        <taxon>Pezizomycotina</taxon>
        <taxon>Sordariomycetes</taxon>
        <taxon>Sordariomycetidae</taxon>
        <taxon>Sordariales</taxon>
        <taxon>Podosporaceae</taxon>
        <taxon>Podospora</taxon>
    </lineage>
</organism>
<protein>
    <submittedName>
        <fullName evidence="1">Uncharacterized protein</fullName>
    </submittedName>
</protein>
<proteinExistence type="predicted"/>
<name>A0AAE0NYM2_9PEZI</name>
<sequence>MIWELVPQTARLIGLMWCRQCKKCRSQEEFELYIRKHPGWTAHYAVYPLLSRVFPLLHACHESRRVWIPRYHRVAARYAPFVALFPEEEGRTVSPTICMSDGGGDLIGQIRFDMPFVSYENDIFLGTPERESETRFVVREERRGNLPVMKSLPFDPLQGLDRSRIQRIALRANLRRSLRSTHLQALFDLNIDRLPALQSIFLVKNRPSSSPRYIHSFLDQPKQKVNYVAELRDVPAILLTARYPRPPTPTAPQGSHVSTHTAQWLFRSNVS</sequence>
<gene>
    <name evidence="1" type="ORF">B0H63DRAFT_464384</name>
</gene>
<accession>A0AAE0NYM2</accession>
<reference evidence="1" key="2">
    <citation type="submission" date="2023-06" db="EMBL/GenBank/DDBJ databases">
        <authorList>
            <consortium name="Lawrence Berkeley National Laboratory"/>
            <person name="Haridas S."/>
            <person name="Hensen N."/>
            <person name="Bonometti L."/>
            <person name="Westerberg I."/>
            <person name="Brannstrom I.O."/>
            <person name="Guillou S."/>
            <person name="Cros-Aarteil S."/>
            <person name="Calhoun S."/>
            <person name="Kuo A."/>
            <person name="Mondo S."/>
            <person name="Pangilinan J."/>
            <person name="Riley R."/>
            <person name="LaButti K."/>
            <person name="Andreopoulos B."/>
            <person name="Lipzen A."/>
            <person name="Chen C."/>
            <person name="Yanf M."/>
            <person name="Daum C."/>
            <person name="Ng V."/>
            <person name="Clum A."/>
            <person name="Steindorff A."/>
            <person name="Ohm R."/>
            <person name="Martin F."/>
            <person name="Silar P."/>
            <person name="Natvig D."/>
            <person name="Lalanne C."/>
            <person name="Gautier V."/>
            <person name="Ament-velasquez S.L."/>
            <person name="Kruys A."/>
            <person name="Hutchinson M.I."/>
            <person name="Powell A.J."/>
            <person name="Barry K."/>
            <person name="Miller A.N."/>
            <person name="Grigoriev I.V."/>
            <person name="Debuchy R."/>
            <person name="Gladieux P."/>
            <person name="Thoren M.H."/>
            <person name="Johannesson H."/>
        </authorList>
    </citation>
    <scope>NUCLEOTIDE SEQUENCE</scope>
    <source>
        <strain evidence="1">CBS 232.78</strain>
    </source>
</reference>
<dbReference type="EMBL" id="JAULSW010000002">
    <property type="protein sequence ID" value="KAK3389820.1"/>
    <property type="molecule type" value="Genomic_DNA"/>
</dbReference>
<reference evidence="1" key="1">
    <citation type="journal article" date="2023" name="Mol. Phylogenet. Evol.">
        <title>Genome-scale phylogeny and comparative genomics of the fungal order Sordariales.</title>
        <authorList>
            <person name="Hensen N."/>
            <person name="Bonometti L."/>
            <person name="Westerberg I."/>
            <person name="Brannstrom I.O."/>
            <person name="Guillou S."/>
            <person name="Cros-Aarteil S."/>
            <person name="Calhoun S."/>
            <person name="Haridas S."/>
            <person name="Kuo A."/>
            <person name="Mondo S."/>
            <person name="Pangilinan J."/>
            <person name="Riley R."/>
            <person name="LaButti K."/>
            <person name="Andreopoulos B."/>
            <person name="Lipzen A."/>
            <person name="Chen C."/>
            <person name="Yan M."/>
            <person name="Daum C."/>
            <person name="Ng V."/>
            <person name="Clum A."/>
            <person name="Steindorff A."/>
            <person name="Ohm R.A."/>
            <person name="Martin F."/>
            <person name="Silar P."/>
            <person name="Natvig D.O."/>
            <person name="Lalanne C."/>
            <person name="Gautier V."/>
            <person name="Ament-Velasquez S.L."/>
            <person name="Kruys A."/>
            <person name="Hutchinson M.I."/>
            <person name="Powell A.J."/>
            <person name="Barry K."/>
            <person name="Miller A.N."/>
            <person name="Grigoriev I.V."/>
            <person name="Debuchy R."/>
            <person name="Gladieux P."/>
            <person name="Hiltunen Thoren M."/>
            <person name="Johannesson H."/>
        </authorList>
    </citation>
    <scope>NUCLEOTIDE SEQUENCE</scope>
    <source>
        <strain evidence="1">CBS 232.78</strain>
    </source>
</reference>
<dbReference type="Proteomes" id="UP001285441">
    <property type="component" value="Unassembled WGS sequence"/>
</dbReference>
<evidence type="ECO:0000313" key="1">
    <source>
        <dbReference type="EMBL" id="KAK3389820.1"/>
    </source>
</evidence>
<keyword evidence="2" id="KW-1185">Reference proteome</keyword>
<comment type="caution">
    <text evidence="1">The sequence shown here is derived from an EMBL/GenBank/DDBJ whole genome shotgun (WGS) entry which is preliminary data.</text>
</comment>